<keyword evidence="3" id="KW-1185">Reference proteome</keyword>
<name>A0A8J7K903_9NEIS</name>
<evidence type="ECO:0000313" key="2">
    <source>
        <dbReference type="EMBL" id="MBE9610468.1"/>
    </source>
</evidence>
<dbReference type="SUPFAM" id="SSF117991">
    <property type="entry name" value="YbeD/HP0495-like"/>
    <property type="match status" value="1"/>
</dbReference>
<dbReference type="Gene3D" id="3.30.70.260">
    <property type="match status" value="1"/>
</dbReference>
<proteinExistence type="inferred from homology"/>
<comment type="caution">
    <text evidence="2">The sequence shown here is derived from an EMBL/GenBank/DDBJ whole genome shotgun (WGS) entry which is preliminary data.</text>
</comment>
<gene>
    <name evidence="2" type="ORF">INR99_14095</name>
</gene>
<dbReference type="AlphaFoldDB" id="A0A8J7K903"/>
<dbReference type="PANTHER" id="PTHR38036:SF1">
    <property type="entry name" value="UPF0250 PROTEIN YBED"/>
    <property type="match status" value="1"/>
</dbReference>
<sequence length="103" mass="11136">MTKTTSPQSLPASARLEDLLDFPALIPAKAVSHKGVARDEFHTALLELTILHVPGFHGELISIRESSSGNYYSATLSVTVETADQFRALDAALRAHPLVKLVL</sequence>
<dbReference type="Proteomes" id="UP000604481">
    <property type="component" value="Unassembled WGS sequence"/>
</dbReference>
<dbReference type="InterPro" id="IPR027471">
    <property type="entry name" value="YbeD-like_sf"/>
</dbReference>
<dbReference type="PANTHER" id="PTHR38036">
    <property type="entry name" value="UPF0250 PROTEIN YBED"/>
    <property type="match status" value="1"/>
</dbReference>
<evidence type="ECO:0000256" key="1">
    <source>
        <dbReference type="ARBA" id="ARBA00008460"/>
    </source>
</evidence>
<accession>A0A8J7K903</accession>
<organism evidence="2 3">
    <name type="scientific">Chitinilyticum piscinae</name>
    <dbReference type="NCBI Taxonomy" id="2866724"/>
    <lineage>
        <taxon>Bacteria</taxon>
        <taxon>Pseudomonadati</taxon>
        <taxon>Pseudomonadota</taxon>
        <taxon>Betaproteobacteria</taxon>
        <taxon>Neisseriales</taxon>
        <taxon>Chitinibacteraceae</taxon>
        <taxon>Chitinilyticum</taxon>
    </lineage>
</organism>
<dbReference type="InterPro" id="IPR007454">
    <property type="entry name" value="UPF0250_YbeD-like"/>
</dbReference>
<reference evidence="2 3" key="1">
    <citation type="submission" date="2020-10" db="EMBL/GenBank/DDBJ databases">
        <title>The genome sequence of Chitinilyticum litopenaei 4Y14.</title>
        <authorList>
            <person name="Liu Y."/>
        </authorList>
    </citation>
    <scope>NUCLEOTIDE SEQUENCE [LARGE SCALE GENOMIC DNA]</scope>
    <source>
        <strain evidence="2 3">4Y14</strain>
    </source>
</reference>
<dbReference type="Pfam" id="PF04359">
    <property type="entry name" value="DUF493"/>
    <property type="match status" value="1"/>
</dbReference>
<comment type="similarity">
    <text evidence="1">Belongs to the UPF0250 family.</text>
</comment>
<protein>
    <submittedName>
        <fullName evidence="2">DUF493 domain-containing protein</fullName>
    </submittedName>
</protein>
<evidence type="ECO:0000313" key="3">
    <source>
        <dbReference type="Proteomes" id="UP000604481"/>
    </source>
</evidence>
<dbReference type="EMBL" id="JADFUA010000010">
    <property type="protein sequence ID" value="MBE9610468.1"/>
    <property type="molecule type" value="Genomic_DNA"/>
</dbReference>
<dbReference type="RefSeq" id="WP_194117018.1">
    <property type="nucleotide sequence ID" value="NZ_JADFUA010000010.1"/>
</dbReference>